<evidence type="ECO:0000313" key="1">
    <source>
        <dbReference type="EMBL" id="MBB6000205.1"/>
    </source>
</evidence>
<dbReference type="Proteomes" id="UP000578077">
    <property type="component" value="Unassembled WGS sequence"/>
</dbReference>
<dbReference type="EMBL" id="JACHLY010000001">
    <property type="protein sequence ID" value="MBB6000205.1"/>
    <property type="molecule type" value="Genomic_DNA"/>
</dbReference>
<protein>
    <submittedName>
        <fullName evidence="1">Uncharacterized protein</fullName>
    </submittedName>
</protein>
<accession>A0A841EAQ3</accession>
<organism evidence="1 2">
    <name type="scientific">Streptomonospora salina</name>
    <dbReference type="NCBI Taxonomy" id="104205"/>
    <lineage>
        <taxon>Bacteria</taxon>
        <taxon>Bacillati</taxon>
        <taxon>Actinomycetota</taxon>
        <taxon>Actinomycetes</taxon>
        <taxon>Streptosporangiales</taxon>
        <taxon>Nocardiopsidaceae</taxon>
        <taxon>Streptomonospora</taxon>
    </lineage>
</organism>
<dbReference type="RefSeq" id="WP_184637480.1">
    <property type="nucleotide sequence ID" value="NZ_BAABKT010000029.1"/>
</dbReference>
<proteinExistence type="predicted"/>
<comment type="caution">
    <text evidence="1">The sequence shown here is derived from an EMBL/GenBank/DDBJ whole genome shotgun (WGS) entry which is preliminary data.</text>
</comment>
<sequence>MIGARAELNDLLDQAAEMGEYVLECRDVGHIWKDWTVARLRHGFEQTMRCSQCGTERVRFIDPEGYIDSSHYRYPDGYLVHGLGRLTVDHRAALRLELLQRSA</sequence>
<reference evidence="1 2" key="1">
    <citation type="submission" date="2020-08" db="EMBL/GenBank/DDBJ databases">
        <title>Sequencing the genomes of 1000 actinobacteria strains.</title>
        <authorList>
            <person name="Klenk H.-P."/>
        </authorList>
    </citation>
    <scope>NUCLEOTIDE SEQUENCE [LARGE SCALE GENOMIC DNA]</scope>
    <source>
        <strain evidence="1 2">DSM 44593</strain>
    </source>
</reference>
<evidence type="ECO:0000313" key="2">
    <source>
        <dbReference type="Proteomes" id="UP000578077"/>
    </source>
</evidence>
<gene>
    <name evidence="1" type="ORF">HNR25_003956</name>
</gene>
<dbReference type="AlphaFoldDB" id="A0A841EAQ3"/>
<keyword evidence="2" id="KW-1185">Reference proteome</keyword>
<name>A0A841EAQ3_9ACTN</name>